<dbReference type="Gene3D" id="3.40.50.880">
    <property type="match status" value="1"/>
</dbReference>
<dbReference type="InterPro" id="IPR002818">
    <property type="entry name" value="DJ-1/PfpI"/>
</dbReference>
<dbReference type="GO" id="GO:0005737">
    <property type="term" value="C:cytoplasm"/>
    <property type="evidence" value="ECO:0007669"/>
    <property type="project" value="TreeGrafter"/>
</dbReference>
<reference evidence="2 3" key="1">
    <citation type="journal article" date="2012" name="Nucleic Acids Res.">
        <title>Sequencing of the smallest Apicomplexan genome from the human pathogen Babesia microti.</title>
        <authorList>
            <person name="Cornillot E."/>
            <person name="Hadj-Kaddour K."/>
            <person name="Dassouli A."/>
            <person name="Noel B."/>
            <person name="Ranwez V."/>
            <person name="Vacherie B."/>
            <person name="Augagneur Y."/>
            <person name="Bres V."/>
            <person name="Duclos A."/>
            <person name="Randazzo S."/>
            <person name="Carcy B."/>
            <person name="Debierre-Grockiego F."/>
            <person name="Delbecq S."/>
            <person name="Moubri-Menage K."/>
            <person name="Shams-Eldin H."/>
            <person name="Usmani-Brown S."/>
            <person name="Bringaud F."/>
            <person name="Wincker P."/>
            <person name="Vivares C.P."/>
            <person name="Schwarz R.T."/>
            <person name="Schetters T.P."/>
            <person name="Krause P.J."/>
            <person name="Gorenflot A."/>
            <person name="Berry V."/>
            <person name="Barbe V."/>
            <person name="Ben Mamoun C."/>
        </authorList>
    </citation>
    <scope>NUCLEOTIDE SEQUENCE [LARGE SCALE GENOMIC DNA]</scope>
    <source>
        <strain evidence="2 3">RI</strain>
    </source>
</reference>
<dbReference type="PANTHER" id="PTHR48094">
    <property type="entry name" value="PROTEIN/NUCLEIC ACID DEGLYCASE DJ-1-RELATED"/>
    <property type="match status" value="1"/>
</dbReference>
<dbReference type="Proteomes" id="UP000002899">
    <property type="component" value="Chromosome IV"/>
</dbReference>
<dbReference type="PANTHER" id="PTHR48094:SF12">
    <property type="entry name" value="PARKINSON DISEASE PROTEIN 7 HOMOLOG"/>
    <property type="match status" value="1"/>
</dbReference>
<dbReference type="NCBIfam" id="TIGR01383">
    <property type="entry name" value="not_thiJ"/>
    <property type="match status" value="1"/>
</dbReference>
<reference evidence="2 3" key="2">
    <citation type="journal article" date="2013" name="PLoS ONE">
        <title>Whole genome mapping and re-organization of the nuclear and mitochondrial genomes of Babesia microti isolates.</title>
        <authorList>
            <person name="Cornillot E."/>
            <person name="Dassouli A."/>
            <person name="Garg A."/>
            <person name="Pachikara N."/>
            <person name="Randazzo S."/>
            <person name="Depoix D."/>
            <person name="Carcy B."/>
            <person name="Delbecq S."/>
            <person name="Frutos R."/>
            <person name="Silva J.C."/>
            <person name="Sutton R."/>
            <person name="Krause P.J."/>
            <person name="Mamoun C.B."/>
        </authorList>
    </citation>
    <scope>NUCLEOTIDE SEQUENCE [LARGE SCALE GENOMIC DNA]</scope>
    <source>
        <strain evidence="2 3">RI</strain>
    </source>
</reference>
<dbReference type="GO" id="GO:1903189">
    <property type="term" value="P:glyoxal metabolic process"/>
    <property type="evidence" value="ECO:0007669"/>
    <property type="project" value="TreeGrafter"/>
</dbReference>
<dbReference type="GeneID" id="24425675"/>
<evidence type="ECO:0000259" key="1">
    <source>
        <dbReference type="Pfam" id="PF01965"/>
    </source>
</evidence>
<dbReference type="EMBL" id="LN871599">
    <property type="protein sequence ID" value="CCF75229.1"/>
    <property type="molecule type" value="Genomic_DNA"/>
</dbReference>
<dbReference type="RefSeq" id="XP_012649637.1">
    <property type="nucleotide sequence ID" value="XM_012794183.1"/>
</dbReference>
<dbReference type="OrthoDB" id="543156at2759"/>
<dbReference type="CDD" id="cd03135">
    <property type="entry name" value="GATase1_DJ-1"/>
    <property type="match status" value="1"/>
</dbReference>
<dbReference type="InterPro" id="IPR029062">
    <property type="entry name" value="Class_I_gatase-like"/>
</dbReference>
<proteinExistence type="predicted"/>
<evidence type="ECO:0000313" key="2">
    <source>
        <dbReference type="EMBL" id="CCF75229.1"/>
    </source>
</evidence>
<keyword evidence="3" id="KW-1185">Reference proteome</keyword>
<sequence>MRILPTFITLNLTKCLTYPQFNHLNKTNYIKSTNRLHTFAMSKTALIVAGNGSEDIEFVAVCDVLHRGGVQISTASVSGNKTITLSHGLKVILDDLVENVKEKSFDAIVVPGGLDGCVNCAQNLTLIEMLKKQKEDGRIYAAICAAPEMVLAAHGILDANTPAVGYPGCDTGIPNKGSGRVQVSGNCVTSISPGSAIEFALTLVELLSGPDKMKRVKSGLIPHPSS</sequence>
<evidence type="ECO:0000313" key="3">
    <source>
        <dbReference type="Proteomes" id="UP000002899"/>
    </source>
</evidence>
<protein>
    <submittedName>
        <fullName evidence="2">4-methyl-5(B-hydroxyethyl)-thiazole monophosphate biosynthesis</fullName>
    </submittedName>
</protein>
<name>I7I9L1_BABMR</name>
<dbReference type="KEGG" id="bmic:BmR1_04g05155"/>
<dbReference type="SUPFAM" id="SSF52317">
    <property type="entry name" value="Class I glutamine amidotransferase-like"/>
    <property type="match status" value="1"/>
</dbReference>
<reference evidence="2 3" key="3">
    <citation type="journal article" date="2016" name="Sci. Rep.">
        <title>Genome-wide diversity and gene expression profiling of Babesia microti isolates identify polymorphic genes that mediate host-pathogen interactions.</title>
        <authorList>
            <person name="Silva J.C."/>
            <person name="Cornillot E."/>
            <person name="McCracken C."/>
            <person name="Usmani-Brown S."/>
            <person name="Dwivedi A."/>
            <person name="Ifeonu O.O."/>
            <person name="Crabtree J."/>
            <person name="Gotia H.T."/>
            <person name="Virji A.Z."/>
            <person name="Reynes C."/>
            <person name="Colinge J."/>
            <person name="Kumar V."/>
            <person name="Lawres L."/>
            <person name="Pazzi J.E."/>
            <person name="Pablo J.V."/>
            <person name="Hung C."/>
            <person name="Brancato J."/>
            <person name="Kumari P."/>
            <person name="Orvis J."/>
            <person name="Tretina K."/>
            <person name="Chibucos M."/>
            <person name="Ott S."/>
            <person name="Sadzewicz L."/>
            <person name="Sengamalay N."/>
            <person name="Shetty A.C."/>
            <person name="Su Q."/>
            <person name="Tallon L."/>
            <person name="Fraser C.M."/>
            <person name="Frutos R."/>
            <person name="Molina D.M."/>
            <person name="Krause P.J."/>
            <person name="Ben Mamoun C."/>
        </authorList>
    </citation>
    <scope>NUCLEOTIDE SEQUENCE [LARGE SCALE GENOMIC DNA]</scope>
    <source>
        <strain evidence="2 3">RI</strain>
    </source>
</reference>
<accession>I7I9L1</accession>
<organism evidence="2 3">
    <name type="scientific">Babesia microti (strain RI)</name>
    <dbReference type="NCBI Taxonomy" id="1133968"/>
    <lineage>
        <taxon>Eukaryota</taxon>
        <taxon>Sar</taxon>
        <taxon>Alveolata</taxon>
        <taxon>Apicomplexa</taxon>
        <taxon>Aconoidasida</taxon>
        <taxon>Piroplasmida</taxon>
        <taxon>Babesiidae</taxon>
        <taxon>Babesia</taxon>
    </lineage>
</organism>
<feature type="domain" description="DJ-1/PfpI" evidence="1">
    <location>
        <begin position="43"/>
        <end position="205"/>
    </location>
</feature>
<dbReference type="InterPro" id="IPR050325">
    <property type="entry name" value="Prot/Nucl_acid_deglycase"/>
</dbReference>
<dbReference type="Pfam" id="PF01965">
    <property type="entry name" value="DJ-1_PfpI"/>
    <property type="match status" value="1"/>
</dbReference>
<dbReference type="VEuPathDB" id="PiroplasmaDB:BmR1_04g05155"/>
<dbReference type="AlphaFoldDB" id="I7I9L1"/>
<dbReference type="InterPro" id="IPR006287">
    <property type="entry name" value="DJ-1"/>
</dbReference>
<gene>
    <name evidence="2" type="ORF">BmR1_04g05155</name>
</gene>